<feature type="compositionally biased region" description="Pro residues" evidence="1">
    <location>
        <begin position="197"/>
        <end position="206"/>
    </location>
</feature>
<dbReference type="EMBL" id="PDJN01000001">
    <property type="protein sequence ID" value="PFG71550.1"/>
    <property type="molecule type" value="Genomic_DNA"/>
</dbReference>
<accession>A0A7Z1GUA4</accession>
<evidence type="ECO:0000256" key="1">
    <source>
        <dbReference type="SAM" id="MobiDB-lite"/>
    </source>
</evidence>
<dbReference type="RefSeq" id="WP_319805410.1">
    <property type="nucleotide sequence ID" value="NZ_PDJN01000001.1"/>
</dbReference>
<feature type="region of interest" description="Disordered" evidence="1">
    <location>
        <begin position="187"/>
        <end position="206"/>
    </location>
</feature>
<protein>
    <submittedName>
        <fullName evidence="3">Uncharacterized protein</fullName>
    </submittedName>
</protein>
<gene>
    <name evidence="3" type="ORF">DM05_1909</name>
</gene>
<organism evidence="3 4">
    <name type="scientific">Pseudomonas poae</name>
    <dbReference type="NCBI Taxonomy" id="200451"/>
    <lineage>
        <taxon>Bacteria</taxon>
        <taxon>Pseudomonadati</taxon>
        <taxon>Pseudomonadota</taxon>
        <taxon>Gammaproteobacteria</taxon>
        <taxon>Pseudomonadales</taxon>
        <taxon>Pseudomonadaceae</taxon>
        <taxon>Pseudomonas</taxon>
    </lineage>
</organism>
<evidence type="ECO:0000256" key="2">
    <source>
        <dbReference type="SAM" id="Phobius"/>
    </source>
</evidence>
<sequence length="206" mass="23564">MRLCIFRVNRYRHFALLDAQGRCIAFKSCEGIPQNGEWVQVNEINLAWLNRALPARALTRGHTPASCSQPGIACMPFNYRDRNVIDVALLEDSVRLYSAKLKRLQRFWIPLQKQAPRLVLSLWVLGVVASLFSQSYYHWLFTAPAICLLITLEIVIEEVQIDLLLMTEETRYLLDITRGLYTGTLSSRPPTLRKPGGPCPPSHLHY</sequence>
<feature type="transmembrane region" description="Helical" evidence="2">
    <location>
        <begin position="115"/>
        <end position="132"/>
    </location>
</feature>
<keyword evidence="2" id="KW-0472">Membrane</keyword>
<keyword evidence="2" id="KW-1133">Transmembrane helix</keyword>
<keyword evidence="2" id="KW-0812">Transmembrane</keyword>
<reference evidence="3 4" key="2">
    <citation type="submission" date="2017-10" db="EMBL/GenBank/DDBJ databases">
        <title>Bacterial endophytes that colonize and modify switchgrass growth.</title>
        <authorList>
            <person name="Debolt S."/>
        </authorList>
    </citation>
    <scope>NUCLEOTIDE SEQUENCE [LARGE SCALE GENOMIC DNA]</scope>
    <source>
        <strain evidence="3 4">A2-S9</strain>
    </source>
</reference>
<dbReference type="Proteomes" id="UP000221580">
    <property type="component" value="Unassembled WGS sequence"/>
</dbReference>
<name>A0A7Z1GUA4_9PSED</name>
<reference evidence="3 4" key="1">
    <citation type="submission" date="2017-09" db="EMBL/GenBank/DDBJ databases">
        <authorList>
            <person name="DeBolt S."/>
            <person name="Huntemann M."/>
            <person name="Clum A."/>
            <person name="Pillay M."/>
            <person name="Palaniappan K."/>
            <person name="Varghese N."/>
            <person name="Mikhailova N."/>
            <person name="Stamatis D."/>
            <person name="Reddy T."/>
            <person name="Daum C."/>
            <person name="Shapiro N."/>
            <person name="Ivanova N."/>
            <person name="Kyrpides N."/>
            <person name="Woyke T."/>
        </authorList>
    </citation>
    <scope>NUCLEOTIDE SEQUENCE [LARGE SCALE GENOMIC DNA]</scope>
    <source>
        <strain evidence="3 4">A2-S9</strain>
    </source>
</reference>
<evidence type="ECO:0000313" key="4">
    <source>
        <dbReference type="Proteomes" id="UP000221580"/>
    </source>
</evidence>
<comment type="caution">
    <text evidence="3">The sequence shown here is derived from an EMBL/GenBank/DDBJ whole genome shotgun (WGS) entry which is preliminary data.</text>
</comment>
<dbReference type="AlphaFoldDB" id="A0A7Z1GUA4"/>
<evidence type="ECO:0000313" key="3">
    <source>
        <dbReference type="EMBL" id="PFG71550.1"/>
    </source>
</evidence>
<proteinExistence type="predicted"/>